<dbReference type="CDD" id="cd19496">
    <property type="entry name" value="Elp5"/>
    <property type="match status" value="1"/>
</dbReference>
<name>A0A061BEN2_CYBFA</name>
<dbReference type="Pfam" id="PF10483">
    <property type="entry name" value="Elong_Iki1"/>
    <property type="match status" value="1"/>
</dbReference>
<dbReference type="GO" id="GO:0002098">
    <property type="term" value="P:tRNA wobble uridine modification"/>
    <property type="evidence" value="ECO:0007669"/>
    <property type="project" value="InterPro"/>
</dbReference>
<dbReference type="SUPFAM" id="SSF52540">
    <property type="entry name" value="P-loop containing nucleoside triphosphate hydrolases"/>
    <property type="match status" value="1"/>
</dbReference>
<protein>
    <recommendedName>
        <fullName evidence="5">Elongator complex protein 5</fullName>
    </recommendedName>
</protein>
<dbReference type="InterPro" id="IPR027417">
    <property type="entry name" value="P-loop_NTPase"/>
</dbReference>
<dbReference type="OMA" id="VIYVSFE"/>
<accession>A0A061BEN2</accession>
<dbReference type="Gene3D" id="3.40.50.300">
    <property type="entry name" value="P-loop containing nucleotide triphosphate hydrolases"/>
    <property type="match status" value="1"/>
</dbReference>
<dbReference type="Proteomes" id="UP000189513">
    <property type="component" value="Unassembled WGS sequence"/>
</dbReference>
<keyword evidence="6" id="KW-0963">Cytoplasm</keyword>
<evidence type="ECO:0000313" key="11">
    <source>
        <dbReference type="Proteomes" id="UP000189513"/>
    </source>
</evidence>
<dbReference type="STRING" id="36022.A0A061BEN2"/>
<comment type="similarity">
    <text evidence="4">Belongs to the ELP5 family.</text>
</comment>
<evidence type="ECO:0000313" key="9">
    <source>
        <dbReference type="EMBL" id="CDR47833.1"/>
    </source>
</evidence>
<dbReference type="GO" id="GO:0005634">
    <property type="term" value="C:nucleus"/>
    <property type="evidence" value="ECO:0007669"/>
    <property type="project" value="UniProtKB-SubCell"/>
</dbReference>
<gene>
    <name evidence="10" type="ORF">BON22_4960</name>
    <name evidence="9" type="ORF">CYFA0S_38e00386g</name>
</gene>
<dbReference type="OrthoDB" id="166907at2759"/>
<evidence type="ECO:0000256" key="8">
    <source>
        <dbReference type="ARBA" id="ARBA00023242"/>
    </source>
</evidence>
<keyword evidence="7" id="KW-0819">tRNA processing</keyword>
<keyword evidence="11" id="KW-1185">Reference proteome</keyword>
<dbReference type="UniPathway" id="UPA00988"/>
<evidence type="ECO:0000256" key="3">
    <source>
        <dbReference type="ARBA" id="ARBA00005043"/>
    </source>
</evidence>
<dbReference type="GO" id="GO:0000049">
    <property type="term" value="F:tRNA binding"/>
    <property type="evidence" value="ECO:0007669"/>
    <property type="project" value="TreeGrafter"/>
</dbReference>
<dbReference type="PANTHER" id="PTHR15641:SF1">
    <property type="entry name" value="ELONGATOR COMPLEX PROTEIN 5"/>
    <property type="match status" value="1"/>
</dbReference>
<evidence type="ECO:0000256" key="1">
    <source>
        <dbReference type="ARBA" id="ARBA00004123"/>
    </source>
</evidence>
<evidence type="ECO:0000256" key="7">
    <source>
        <dbReference type="ARBA" id="ARBA00022694"/>
    </source>
</evidence>
<dbReference type="PANTHER" id="PTHR15641">
    <property type="entry name" value="ELONGATOR COMPLEX PROTEIN 5"/>
    <property type="match status" value="1"/>
</dbReference>
<reference evidence="9" key="1">
    <citation type="journal article" date="2014" name="Genome Announc.">
        <title>Genome sequence of the yeast Cyberlindnera fabianii (Hansenula fabianii).</title>
        <authorList>
            <person name="Freel K.C."/>
            <person name="Sarilar V."/>
            <person name="Neuveglise C."/>
            <person name="Devillers H."/>
            <person name="Friedrich A."/>
            <person name="Schacherer J."/>
        </authorList>
    </citation>
    <scope>NUCLEOTIDE SEQUENCE</scope>
    <source>
        <strain evidence="9">YJS4271</strain>
    </source>
</reference>
<keyword evidence="8" id="KW-0539">Nucleus</keyword>
<evidence type="ECO:0000256" key="6">
    <source>
        <dbReference type="ARBA" id="ARBA00022490"/>
    </source>
</evidence>
<dbReference type="EMBL" id="MPUK01000013">
    <property type="protein sequence ID" value="ONH65173.1"/>
    <property type="molecule type" value="Genomic_DNA"/>
</dbReference>
<dbReference type="GO" id="GO:0033588">
    <property type="term" value="C:elongator holoenzyme complex"/>
    <property type="evidence" value="ECO:0007669"/>
    <property type="project" value="InterPro"/>
</dbReference>
<organism evidence="9">
    <name type="scientific">Cyberlindnera fabianii</name>
    <name type="common">Yeast</name>
    <name type="synonym">Hansenula fabianii</name>
    <dbReference type="NCBI Taxonomy" id="36022"/>
    <lineage>
        <taxon>Eukaryota</taxon>
        <taxon>Fungi</taxon>
        <taxon>Dikarya</taxon>
        <taxon>Ascomycota</taxon>
        <taxon>Saccharomycotina</taxon>
        <taxon>Saccharomycetes</taxon>
        <taxon>Phaffomycetales</taxon>
        <taxon>Phaffomycetaceae</taxon>
        <taxon>Cyberlindnera</taxon>
    </lineage>
</organism>
<comment type="pathway">
    <text evidence="3">tRNA modification; 5-methoxycarbonylmethyl-2-thiouridine-tRNA biosynthesis.</text>
</comment>
<dbReference type="InterPro" id="IPR019519">
    <property type="entry name" value="Elp5"/>
</dbReference>
<comment type="subcellular location">
    <subcellularLocation>
        <location evidence="2">Cytoplasm</location>
    </subcellularLocation>
    <subcellularLocation>
        <location evidence="1">Nucleus</location>
    </subcellularLocation>
</comment>
<sequence length="289" mass="33020">MSTSQTQSSTVLLNRLISLKETSPLLLVLDTIAQSSYYLIEEFIHHKPDAVNVIYVSFETIDQPEYANSFIGASRLPLKKLMELIEAHYESTKKNLVIIDSINSIATHHLSNFMTSIIRPNVTVLATFHTSVPEPDHYDLPNYPSSSTILTYIASTIFEIVPNSHENEDANDDLAQMKIPKDLNTESFVINVTNRRKSGRSLSYQFHMNTRTHEYTPIVQQVEQQMDKQQLLKGLTTFNLETSAKQQRAKESVELPYLEAQKFDAGGAIVYEFEKDDDYDEEDPYEDPF</sequence>
<reference evidence="11" key="2">
    <citation type="journal article" date="2017" name="Genome Announc.">
        <title>Genome sequences of Cyberlindnera fabianii 65, Pichia kudriavzevii 129, and Saccharomyces cerevisiae 131 isolated from fermented masau fruits in Zimbabwe.</title>
        <authorList>
            <person name="van Rijswijck I.M.H."/>
            <person name="Derks M.F.L."/>
            <person name="Abee T."/>
            <person name="de Ridder D."/>
            <person name="Smid E.J."/>
        </authorList>
    </citation>
    <scope>NUCLEOTIDE SEQUENCE [LARGE SCALE GENOMIC DNA]</scope>
    <source>
        <strain evidence="11">65</strain>
    </source>
</reference>
<evidence type="ECO:0000256" key="4">
    <source>
        <dbReference type="ARBA" id="ARBA00009567"/>
    </source>
</evidence>
<reference evidence="10" key="3">
    <citation type="submission" date="2017-01" db="EMBL/GenBank/DDBJ databases">
        <authorList>
            <person name="Mah S.A."/>
            <person name="Swanson W.J."/>
            <person name="Moy G.W."/>
            <person name="Vacquier V.D."/>
        </authorList>
    </citation>
    <scope>NUCLEOTIDE SEQUENCE [LARGE SCALE GENOMIC DNA]</scope>
    <source>
        <strain evidence="10">65</strain>
    </source>
</reference>
<dbReference type="AlphaFoldDB" id="A0A061BEN2"/>
<proteinExistence type="inferred from homology"/>
<evidence type="ECO:0000313" key="10">
    <source>
        <dbReference type="EMBL" id="ONH65173.1"/>
    </source>
</evidence>
<dbReference type="GO" id="GO:0005829">
    <property type="term" value="C:cytosol"/>
    <property type="evidence" value="ECO:0007669"/>
    <property type="project" value="TreeGrafter"/>
</dbReference>
<evidence type="ECO:0000256" key="2">
    <source>
        <dbReference type="ARBA" id="ARBA00004496"/>
    </source>
</evidence>
<dbReference type="VEuPathDB" id="FungiDB:BON22_4960"/>
<evidence type="ECO:0000256" key="5">
    <source>
        <dbReference type="ARBA" id="ARBA00020264"/>
    </source>
</evidence>
<dbReference type="EMBL" id="LK052923">
    <property type="protein sequence ID" value="CDR47833.1"/>
    <property type="molecule type" value="Genomic_DNA"/>
</dbReference>